<organism evidence="1 2">
    <name type="scientific">Allohahella marinimesophila</name>
    <dbReference type="NCBI Taxonomy" id="1054972"/>
    <lineage>
        <taxon>Bacteria</taxon>
        <taxon>Pseudomonadati</taxon>
        <taxon>Pseudomonadota</taxon>
        <taxon>Gammaproteobacteria</taxon>
        <taxon>Oceanospirillales</taxon>
        <taxon>Hahellaceae</taxon>
        <taxon>Allohahella</taxon>
    </lineage>
</organism>
<accession>A0ABP7PTC8</accession>
<evidence type="ECO:0000313" key="2">
    <source>
        <dbReference type="Proteomes" id="UP001501337"/>
    </source>
</evidence>
<proteinExistence type="predicted"/>
<dbReference type="Proteomes" id="UP001501337">
    <property type="component" value="Unassembled WGS sequence"/>
</dbReference>
<reference evidence="2" key="1">
    <citation type="journal article" date="2019" name="Int. J. Syst. Evol. Microbiol.">
        <title>The Global Catalogue of Microorganisms (GCM) 10K type strain sequencing project: providing services to taxonomists for standard genome sequencing and annotation.</title>
        <authorList>
            <consortium name="The Broad Institute Genomics Platform"/>
            <consortium name="The Broad Institute Genome Sequencing Center for Infectious Disease"/>
            <person name="Wu L."/>
            <person name="Ma J."/>
        </authorList>
    </citation>
    <scope>NUCLEOTIDE SEQUENCE [LARGE SCALE GENOMIC DNA]</scope>
    <source>
        <strain evidence="2">JCM 17555</strain>
    </source>
</reference>
<dbReference type="RefSeq" id="WP_344807888.1">
    <property type="nucleotide sequence ID" value="NZ_BAABBO010000013.1"/>
</dbReference>
<comment type="caution">
    <text evidence="1">The sequence shown here is derived from an EMBL/GenBank/DDBJ whole genome shotgun (WGS) entry which is preliminary data.</text>
</comment>
<keyword evidence="2" id="KW-1185">Reference proteome</keyword>
<gene>
    <name evidence="1" type="ORF">GCM10022278_30360</name>
</gene>
<dbReference type="EMBL" id="BAABBO010000013">
    <property type="protein sequence ID" value="GAA3970749.1"/>
    <property type="molecule type" value="Genomic_DNA"/>
</dbReference>
<dbReference type="InterPro" id="IPR029278">
    <property type="entry name" value="Imm26"/>
</dbReference>
<evidence type="ECO:0008006" key="3">
    <source>
        <dbReference type="Google" id="ProtNLM"/>
    </source>
</evidence>
<evidence type="ECO:0000313" key="1">
    <source>
        <dbReference type="EMBL" id="GAA3970749.1"/>
    </source>
</evidence>
<name>A0ABP7PTC8_9GAMM</name>
<dbReference type="Pfam" id="PF15428">
    <property type="entry name" value="Imm26"/>
    <property type="match status" value="1"/>
</dbReference>
<sequence length="151" mass="17453">MEKNKKRIVGDIVKIELEDKSYCFGRVLREPLMAFYDLKTPSIPDVEHILHRPILFKLAVMNSAVTSGRWKVIANSQLEEELTHPVSFFKQDPITKAVCLYVDDKEIAASKEECKNLERAAVWSAEHVEDRLRDHFLGVKNSWVESLKLKD</sequence>
<protein>
    <recommendedName>
        <fullName evidence="3">Immunity protein 26 of polymorphic toxin system</fullName>
    </recommendedName>
</protein>